<evidence type="ECO:0000256" key="1">
    <source>
        <dbReference type="PROSITE-ProRule" id="PRU00708"/>
    </source>
</evidence>
<comment type="caution">
    <text evidence="2">The sequence shown here is derived from an EMBL/GenBank/DDBJ whole genome shotgun (WGS) entry which is preliminary data.</text>
</comment>
<evidence type="ECO:0008006" key="4">
    <source>
        <dbReference type="Google" id="ProtNLM"/>
    </source>
</evidence>
<feature type="repeat" description="PPR" evidence="1">
    <location>
        <begin position="22"/>
        <end position="57"/>
    </location>
</feature>
<dbReference type="Pfam" id="PF01535">
    <property type="entry name" value="PPR"/>
    <property type="match status" value="2"/>
</dbReference>
<proteinExistence type="predicted"/>
<organism evidence="2 3">
    <name type="scientific">Populus tomentosa</name>
    <name type="common">Chinese white poplar</name>
    <dbReference type="NCBI Taxonomy" id="118781"/>
    <lineage>
        <taxon>Eukaryota</taxon>
        <taxon>Viridiplantae</taxon>
        <taxon>Streptophyta</taxon>
        <taxon>Embryophyta</taxon>
        <taxon>Tracheophyta</taxon>
        <taxon>Spermatophyta</taxon>
        <taxon>Magnoliopsida</taxon>
        <taxon>eudicotyledons</taxon>
        <taxon>Gunneridae</taxon>
        <taxon>Pentapetalae</taxon>
        <taxon>rosids</taxon>
        <taxon>fabids</taxon>
        <taxon>Malpighiales</taxon>
        <taxon>Salicaceae</taxon>
        <taxon>Saliceae</taxon>
        <taxon>Populus</taxon>
    </lineage>
</organism>
<accession>A0A8X7XVB4</accession>
<protein>
    <recommendedName>
        <fullName evidence="4">Pentatricopeptide repeat-containing protein</fullName>
    </recommendedName>
</protein>
<dbReference type="Proteomes" id="UP000886885">
    <property type="component" value="Chromosome 18D"/>
</dbReference>
<dbReference type="PROSITE" id="PS51375">
    <property type="entry name" value="PPR"/>
    <property type="match status" value="1"/>
</dbReference>
<name>A0A8X7XVB4_POPTO</name>
<keyword evidence="3" id="KW-1185">Reference proteome</keyword>
<evidence type="ECO:0000313" key="2">
    <source>
        <dbReference type="EMBL" id="KAG6739201.1"/>
    </source>
</evidence>
<evidence type="ECO:0000313" key="3">
    <source>
        <dbReference type="Proteomes" id="UP000886885"/>
    </source>
</evidence>
<dbReference type="InterPro" id="IPR002885">
    <property type="entry name" value="PPR_rpt"/>
</dbReference>
<dbReference type="EMBL" id="JAAWWB010000036">
    <property type="protein sequence ID" value="KAG6739201.1"/>
    <property type="molecule type" value="Genomic_DNA"/>
</dbReference>
<dbReference type="AlphaFoldDB" id="A0A8X7XVB4"/>
<dbReference type="GO" id="GO:0009451">
    <property type="term" value="P:RNA modification"/>
    <property type="evidence" value="ECO:0007669"/>
    <property type="project" value="InterPro"/>
</dbReference>
<sequence length="90" mass="10343">MYRSHGCVADACELFEKMPVKDVSAWDSILDAYASTDHQMDEALNVFNSMLLKDLSSFNIMILCQWEEAKKWGEMRKADTLLKLLDSAYD</sequence>
<dbReference type="PANTHER" id="PTHR47926:SF533">
    <property type="entry name" value="DYW DOMAIN-CONTAINING PROTEIN"/>
    <property type="match status" value="1"/>
</dbReference>
<dbReference type="GO" id="GO:0003723">
    <property type="term" value="F:RNA binding"/>
    <property type="evidence" value="ECO:0007669"/>
    <property type="project" value="InterPro"/>
</dbReference>
<reference evidence="2" key="1">
    <citation type="journal article" date="2020" name="bioRxiv">
        <title>Hybrid origin of Populus tomentosa Carr. identified through genome sequencing and phylogenomic analysis.</title>
        <authorList>
            <person name="An X."/>
            <person name="Gao K."/>
            <person name="Chen Z."/>
            <person name="Li J."/>
            <person name="Yang X."/>
            <person name="Yang X."/>
            <person name="Zhou J."/>
            <person name="Guo T."/>
            <person name="Zhao T."/>
            <person name="Huang S."/>
            <person name="Miao D."/>
            <person name="Khan W.U."/>
            <person name="Rao P."/>
            <person name="Ye M."/>
            <person name="Lei B."/>
            <person name="Liao W."/>
            <person name="Wang J."/>
            <person name="Ji L."/>
            <person name="Li Y."/>
            <person name="Guo B."/>
            <person name="Mustafa N.S."/>
            <person name="Li S."/>
            <person name="Yun Q."/>
            <person name="Keller S.R."/>
            <person name="Mao J."/>
            <person name="Zhang R."/>
            <person name="Strauss S.H."/>
        </authorList>
    </citation>
    <scope>NUCLEOTIDE SEQUENCE</scope>
    <source>
        <strain evidence="2">GM15</strain>
        <tissue evidence="2">Leaf</tissue>
    </source>
</reference>
<gene>
    <name evidence="2" type="ORF">POTOM_056790</name>
</gene>
<dbReference type="InterPro" id="IPR046960">
    <property type="entry name" value="PPR_At4g14850-like_plant"/>
</dbReference>
<dbReference type="PANTHER" id="PTHR47926">
    <property type="entry name" value="PENTATRICOPEPTIDE REPEAT-CONTAINING PROTEIN"/>
    <property type="match status" value="1"/>
</dbReference>
<dbReference type="OrthoDB" id="185373at2759"/>